<feature type="transmembrane region" description="Helical" evidence="1">
    <location>
        <begin position="49"/>
        <end position="67"/>
    </location>
</feature>
<dbReference type="AlphaFoldDB" id="A0A381R714"/>
<accession>A0A381R714</accession>
<dbReference type="EMBL" id="UINC01001728">
    <property type="protein sequence ID" value="SUZ87535.1"/>
    <property type="molecule type" value="Genomic_DNA"/>
</dbReference>
<name>A0A381R714_9ZZZZ</name>
<organism evidence="2">
    <name type="scientific">marine metagenome</name>
    <dbReference type="NCBI Taxonomy" id="408172"/>
    <lineage>
        <taxon>unclassified sequences</taxon>
        <taxon>metagenomes</taxon>
        <taxon>ecological metagenomes</taxon>
    </lineage>
</organism>
<reference evidence="2" key="1">
    <citation type="submission" date="2018-05" db="EMBL/GenBank/DDBJ databases">
        <authorList>
            <person name="Lanie J.A."/>
            <person name="Ng W.-L."/>
            <person name="Kazmierczak K.M."/>
            <person name="Andrzejewski T.M."/>
            <person name="Davidsen T.M."/>
            <person name="Wayne K.J."/>
            <person name="Tettelin H."/>
            <person name="Glass J.I."/>
            <person name="Rusch D."/>
            <person name="Podicherti R."/>
            <person name="Tsui H.-C.T."/>
            <person name="Winkler M.E."/>
        </authorList>
    </citation>
    <scope>NUCLEOTIDE SEQUENCE</scope>
</reference>
<keyword evidence="1" id="KW-0812">Transmembrane</keyword>
<evidence type="ECO:0000256" key="1">
    <source>
        <dbReference type="SAM" id="Phobius"/>
    </source>
</evidence>
<gene>
    <name evidence="2" type="ORF">METZ01_LOCUS40389</name>
</gene>
<keyword evidence="1" id="KW-0472">Membrane</keyword>
<proteinExistence type="predicted"/>
<protein>
    <submittedName>
        <fullName evidence="2">Uncharacterized protein</fullName>
    </submittedName>
</protein>
<feature type="transmembrane region" description="Helical" evidence="1">
    <location>
        <begin position="104"/>
        <end position="124"/>
    </location>
</feature>
<evidence type="ECO:0000313" key="2">
    <source>
        <dbReference type="EMBL" id="SUZ87535.1"/>
    </source>
</evidence>
<keyword evidence="1" id="KW-1133">Transmembrane helix</keyword>
<feature type="transmembrane region" description="Helical" evidence="1">
    <location>
        <begin position="74"/>
        <end position="92"/>
    </location>
</feature>
<sequence length="134" mass="14689">MLFKFLTGKEIGHLQTGLILSQVGGLILIVMGLMVLLPSRLFTFDDIGGFAWIILGVGIIRMLAPILVGKGSRVAFWVVIVLSVLKLIESFIATLGDSSEHLQFYWYLAVTGLVEVGVLIHLLNPKARAELNNK</sequence>
<feature type="transmembrane region" description="Helical" evidence="1">
    <location>
        <begin position="12"/>
        <end position="37"/>
    </location>
</feature>